<dbReference type="EMBL" id="KB446545">
    <property type="protein sequence ID" value="EME39182.1"/>
    <property type="molecule type" value="Genomic_DNA"/>
</dbReference>
<organism evidence="2 3">
    <name type="scientific">Dothistroma septosporum (strain NZE10 / CBS 128990)</name>
    <name type="common">Red band needle blight fungus</name>
    <name type="synonym">Mycosphaerella pini</name>
    <dbReference type="NCBI Taxonomy" id="675120"/>
    <lineage>
        <taxon>Eukaryota</taxon>
        <taxon>Fungi</taxon>
        <taxon>Dikarya</taxon>
        <taxon>Ascomycota</taxon>
        <taxon>Pezizomycotina</taxon>
        <taxon>Dothideomycetes</taxon>
        <taxon>Dothideomycetidae</taxon>
        <taxon>Mycosphaerellales</taxon>
        <taxon>Mycosphaerellaceae</taxon>
        <taxon>Dothistroma</taxon>
    </lineage>
</organism>
<dbReference type="OrthoDB" id="124041at2759"/>
<dbReference type="AlphaFoldDB" id="M2XI83"/>
<gene>
    <name evidence="2" type="ORF">DOTSEDRAFT_56651</name>
</gene>
<reference evidence="3" key="1">
    <citation type="journal article" date="2012" name="PLoS Genet.">
        <title>The genomes of the fungal plant pathogens Cladosporium fulvum and Dothistroma septosporum reveal adaptation to different hosts and lifestyles but also signatures of common ancestry.</title>
        <authorList>
            <person name="de Wit P.J.G.M."/>
            <person name="van der Burgt A."/>
            <person name="Oekmen B."/>
            <person name="Stergiopoulos I."/>
            <person name="Abd-Elsalam K.A."/>
            <person name="Aerts A.L."/>
            <person name="Bahkali A.H."/>
            <person name="Beenen H.G."/>
            <person name="Chettri P."/>
            <person name="Cox M.P."/>
            <person name="Datema E."/>
            <person name="de Vries R.P."/>
            <person name="Dhillon B."/>
            <person name="Ganley A.R."/>
            <person name="Griffiths S.A."/>
            <person name="Guo Y."/>
            <person name="Hamelin R.C."/>
            <person name="Henrissat B."/>
            <person name="Kabir M.S."/>
            <person name="Jashni M.K."/>
            <person name="Kema G."/>
            <person name="Klaubauf S."/>
            <person name="Lapidus A."/>
            <person name="Levasseur A."/>
            <person name="Lindquist E."/>
            <person name="Mehrabi R."/>
            <person name="Ohm R.A."/>
            <person name="Owen T.J."/>
            <person name="Salamov A."/>
            <person name="Schwelm A."/>
            <person name="Schijlen E."/>
            <person name="Sun H."/>
            <person name="van den Burg H.A."/>
            <person name="van Ham R.C.H.J."/>
            <person name="Zhang S."/>
            <person name="Goodwin S.B."/>
            <person name="Grigoriev I.V."/>
            <person name="Collemare J."/>
            <person name="Bradshaw R.E."/>
        </authorList>
    </citation>
    <scope>NUCLEOTIDE SEQUENCE [LARGE SCALE GENOMIC DNA]</scope>
    <source>
        <strain evidence="3">NZE10 / CBS 128990</strain>
    </source>
</reference>
<reference evidence="2 3" key="2">
    <citation type="journal article" date="2012" name="PLoS Pathog.">
        <title>Diverse lifestyles and strategies of plant pathogenesis encoded in the genomes of eighteen Dothideomycetes fungi.</title>
        <authorList>
            <person name="Ohm R.A."/>
            <person name="Feau N."/>
            <person name="Henrissat B."/>
            <person name="Schoch C.L."/>
            <person name="Horwitz B.A."/>
            <person name="Barry K.W."/>
            <person name="Condon B.J."/>
            <person name="Copeland A.C."/>
            <person name="Dhillon B."/>
            <person name="Glaser F."/>
            <person name="Hesse C.N."/>
            <person name="Kosti I."/>
            <person name="LaButti K."/>
            <person name="Lindquist E.A."/>
            <person name="Lucas S."/>
            <person name="Salamov A.A."/>
            <person name="Bradshaw R.E."/>
            <person name="Ciuffetti L."/>
            <person name="Hamelin R.C."/>
            <person name="Kema G.H.J."/>
            <person name="Lawrence C."/>
            <person name="Scott J.A."/>
            <person name="Spatafora J.W."/>
            <person name="Turgeon B.G."/>
            <person name="de Wit P.J.G.M."/>
            <person name="Zhong S."/>
            <person name="Goodwin S.B."/>
            <person name="Grigoriev I.V."/>
        </authorList>
    </citation>
    <scope>NUCLEOTIDE SEQUENCE [LARGE SCALE GENOMIC DNA]</scope>
    <source>
        <strain evidence="3">NZE10 / CBS 128990</strain>
    </source>
</reference>
<proteinExistence type="predicted"/>
<evidence type="ECO:0000256" key="1">
    <source>
        <dbReference type="SAM" id="SignalP"/>
    </source>
</evidence>
<keyword evidence="3" id="KW-1185">Reference proteome</keyword>
<evidence type="ECO:0000313" key="2">
    <source>
        <dbReference type="EMBL" id="EME39182.1"/>
    </source>
</evidence>
<dbReference type="HOGENOM" id="CLU_1731419_0_0_1"/>
<dbReference type="Proteomes" id="UP000016933">
    <property type="component" value="Unassembled WGS sequence"/>
</dbReference>
<sequence>MLSRIMLAAILLAMGALAKPLHSKRQSPLDPNDHEFEDEPEIAAFCITQDLTATTEEFTAATEKYCHDMSSKGINIATGDHYTESFDCNGERCITLSLYFKCLDHNNAPTHGLMHRHTCNEYFELPWANGETCWQLHLRLRTRTSTEQSKI</sequence>
<accession>M2XI83</accession>
<evidence type="ECO:0008006" key="4">
    <source>
        <dbReference type="Google" id="ProtNLM"/>
    </source>
</evidence>
<evidence type="ECO:0000313" key="3">
    <source>
        <dbReference type="Proteomes" id="UP000016933"/>
    </source>
</evidence>
<feature type="signal peptide" evidence="1">
    <location>
        <begin position="1"/>
        <end position="18"/>
    </location>
</feature>
<feature type="chain" id="PRO_5004029474" description="Cyanovirin-N domain-containing protein" evidence="1">
    <location>
        <begin position="19"/>
        <end position="151"/>
    </location>
</feature>
<protein>
    <recommendedName>
        <fullName evidence="4">Cyanovirin-N domain-containing protein</fullName>
    </recommendedName>
</protein>
<name>M2XI83_DOTSN</name>
<keyword evidence="1" id="KW-0732">Signal</keyword>